<evidence type="ECO:0000313" key="1">
    <source>
        <dbReference type="EMBL" id="EFR45777.1"/>
    </source>
</evidence>
<protein>
    <submittedName>
        <fullName evidence="1">Uncharacterized protein</fullName>
    </submittedName>
</protein>
<accession>A0ABN0B8G7</accession>
<sequence>MAFFTASLFSTGNAPGSPRQVGQTFLFGSSPKLVAQEQKIFVAVLSWTWTSSPIIVSYADIL</sequence>
<name>A0ABN0B8G7_9HELI</name>
<gene>
    <name evidence="1" type="ORF">HCCG_00323</name>
</gene>
<dbReference type="EMBL" id="DS990391">
    <property type="protein sequence ID" value="EFR45777.1"/>
    <property type="molecule type" value="Genomic_DNA"/>
</dbReference>
<dbReference type="Proteomes" id="UP000005755">
    <property type="component" value="Unassembled WGS sequence"/>
</dbReference>
<keyword evidence="2" id="KW-1185">Reference proteome</keyword>
<evidence type="ECO:0000313" key="2">
    <source>
        <dbReference type="Proteomes" id="UP000005755"/>
    </source>
</evidence>
<reference evidence="2" key="1">
    <citation type="journal article" date="2014" name="Genome Announc.">
        <title>Draft genome sequences of six enterohepatic helicobacter species isolated from humans and one from rhesus macaques.</title>
        <authorList>
            <person name="Shen Z."/>
            <person name="Sheh A."/>
            <person name="Young S.K."/>
            <person name="Abouelliel A."/>
            <person name="Ward D.V."/>
            <person name="Earl A.M."/>
            <person name="Fox J.G."/>
        </authorList>
    </citation>
    <scope>NUCLEOTIDE SEQUENCE [LARGE SCALE GENOMIC DNA]</scope>
    <source>
        <strain evidence="2">CCUG 18818</strain>
    </source>
</reference>
<organism evidence="1 2">
    <name type="scientific">Helicobacter cinaedi CCUG 18818 = ATCC BAA-847</name>
    <dbReference type="NCBI Taxonomy" id="537971"/>
    <lineage>
        <taxon>Bacteria</taxon>
        <taxon>Pseudomonadati</taxon>
        <taxon>Campylobacterota</taxon>
        <taxon>Epsilonproteobacteria</taxon>
        <taxon>Campylobacterales</taxon>
        <taxon>Helicobacteraceae</taxon>
        <taxon>Helicobacter</taxon>
    </lineage>
</organism>
<proteinExistence type="predicted"/>